<organism evidence="2 3">
    <name type="scientific">Lagenidium giganteum</name>
    <dbReference type="NCBI Taxonomy" id="4803"/>
    <lineage>
        <taxon>Eukaryota</taxon>
        <taxon>Sar</taxon>
        <taxon>Stramenopiles</taxon>
        <taxon>Oomycota</taxon>
        <taxon>Peronosporomycetes</taxon>
        <taxon>Pythiales</taxon>
        <taxon>Pythiaceae</taxon>
    </lineage>
</organism>
<sequence>MSVPCDPIFEFDAPQAFVDLRSLPKCSGVRDPWFDHIHVNHSKPSDELAEELSKLTQNEATKVGDKEIGAHGRKRPTATTTVPSTAQRVLPHKHTEAPVQRTKSAVQSIARRATATGVTTSDTSARHQTKLDVKAPAPTRQDPTATGRREAPTNSFKNGRKSDSSDLQDLQVLLAQHNKKFKANHTYEPRHHSVRDVKLWEQQTKKSYYKLSLEERYSANQEITKLMQQRSEQARDSRTSTR</sequence>
<comment type="caution">
    <text evidence="2">The sequence shown here is derived from an EMBL/GenBank/DDBJ whole genome shotgun (WGS) entry which is preliminary data.</text>
</comment>
<reference evidence="2" key="2">
    <citation type="journal article" date="2023" name="Microbiol Resour">
        <title>Decontamination and Annotation of the Draft Genome Sequence of the Oomycete Lagenidium giganteum ARSEF 373.</title>
        <authorList>
            <person name="Morgan W.R."/>
            <person name="Tartar A."/>
        </authorList>
    </citation>
    <scope>NUCLEOTIDE SEQUENCE</scope>
    <source>
        <strain evidence="2">ARSEF 373</strain>
    </source>
</reference>
<dbReference type="AlphaFoldDB" id="A0AAV2YL60"/>
<feature type="compositionally biased region" description="Polar residues" evidence="1">
    <location>
        <begin position="77"/>
        <end position="87"/>
    </location>
</feature>
<dbReference type="EMBL" id="DAKRPA010000229">
    <property type="protein sequence ID" value="DAZ94861.1"/>
    <property type="molecule type" value="Genomic_DNA"/>
</dbReference>
<keyword evidence="3" id="KW-1185">Reference proteome</keyword>
<reference evidence="2" key="1">
    <citation type="submission" date="2022-11" db="EMBL/GenBank/DDBJ databases">
        <authorList>
            <person name="Morgan W.R."/>
            <person name="Tartar A."/>
        </authorList>
    </citation>
    <scope>NUCLEOTIDE SEQUENCE</scope>
    <source>
        <strain evidence="2">ARSEF 373</strain>
    </source>
</reference>
<evidence type="ECO:0000256" key="1">
    <source>
        <dbReference type="SAM" id="MobiDB-lite"/>
    </source>
</evidence>
<protein>
    <submittedName>
        <fullName evidence="2">Uncharacterized protein</fullName>
    </submittedName>
</protein>
<evidence type="ECO:0000313" key="2">
    <source>
        <dbReference type="EMBL" id="DAZ94861.1"/>
    </source>
</evidence>
<proteinExistence type="predicted"/>
<evidence type="ECO:0000313" key="3">
    <source>
        <dbReference type="Proteomes" id="UP001146120"/>
    </source>
</evidence>
<gene>
    <name evidence="2" type="ORF">N0F65_008163</name>
</gene>
<accession>A0AAV2YL60</accession>
<dbReference type="Proteomes" id="UP001146120">
    <property type="component" value="Unassembled WGS sequence"/>
</dbReference>
<feature type="region of interest" description="Disordered" evidence="1">
    <location>
        <begin position="60"/>
        <end position="165"/>
    </location>
</feature>
<name>A0AAV2YL60_9STRA</name>